<keyword evidence="3 8" id="KW-0378">Hydrolase</keyword>
<evidence type="ECO:0000256" key="7">
    <source>
        <dbReference type="ARBA" id="ARBA00023326"/>
    </source>
</evidence>
<feature type="signal peptide" evidence="10">
    <location>
        <begin position="1"/>
        <end position="19"/>
    </location>
</feature>
<comment type="caution">
    <text evidence="12">The sequence shown here is derived from an EMBL/GenBank/DDBJ whole genome shotgun (WGS) entry which is preliminary data.</text>
</comment>
<dbReference type="PROSITE" id="PS01095">
    <property type="entry name" value="GH18_1"/>
    <property type="match status" value="1"/>
</dbReference>
<evidence type="ECO:0000256" key="2">
    <source>
        <dbReference type="ARBA" id="ARBA00012729"/>
    </source>
</evidence>
<dbReference type="PANTHER" id="PTHR45708">
    <property type="entry name" value="ENDOCHITINASE"/>
    <property type="match status" value="1"/>
</dbReference>
<evidence type="ECO:0000256" key="9">
    <source>
        <dbReference type="RuleBase" id="RU004453"/>
    </source>
</evidence>
<reference evidence="12" key="1">
    <citation type="submission" date="2020-10" db="EMBL/GenBank/DDBJ databases">
        <authorList>
            <person name="Muller C M."/>
        </authorList>
    </citation>
    <scope>NUCLEOTIDE SEQUENCE</scope>
    <source>
        <strain evidence="12">THUN-12</strain>
    </source>
</reference>
<feature type="domain" description="GH18" evidence="11">
    <location>
        <begin position="27"/>
        <end position="331"/>
    </location>
</feature>
<protein>
    <recommendedName>
        <fullName evidence="2">chitinase</fullName>
        <ecNumber evidence="2">3.2.1.14</ecNumber>
    </recommendedName>
</protein>
<evidence type="ECO:0000256" key="4">
    <source>
        <dbReference type="ARBA" id="ARBA00023024"/>
    </source>
</evidence>
<evidence type="ECO:0000256" key="8">
    <source>
        <dbReference type="RuleBase" id="RU000489"/>
    </source>
</evidence>
<evidence type="ECO:0000256" key="5">
    <source>
        <dbReference type="ARBA" id="ARBA00023277"/>
    </source>
</evidence>
<sequence>MLSTSLVFSHLALISLARAAYSNHASDIISVYWGQNSLQHANGTLSQKRLSNYCKSSELQLIPISFMSSFGNETVNLANSEGACLQVNGTHLAFCPEMEKDIIECQEVYNKTITLSLGGSAYTGGEFSSVDVAIAAADKIWANFGPPCENSTSRLFGNASIDGFDFDFESSVNNTVPFANRLRSLMDDSTKKTGRQYYLTSAPQCSYPDKNFGPLLDSSVRFDRVMVQFYNNYCGASSFLPGNETQTTFNFAQWDNWAKTVSSNPDVKIMLGLIGGDLPPNTGFVSGDQLKSVINYAKGFSSFGGVMLWDMTVVYNNTDVFKTAMSALGRDTPRIEPVAIASQPEIIESSRKTSMSSKNWQNSEFWLFFLFGLLFVAV</sequence>
<dbReference type="PANTHER" id="PTHR45708:SF49">
    <property type="entry name" value="ENDOCHITINASE"/>
    <property type="match status" value="1"/>
</dbReference>
<evidence type="ECO:0000256" key="10">
    <source>
        <dbReference type="SAM" id="SignalP"/>
    </source>
</evidence>
<dbReference type="EMBL" id="CAJHIT010000009">
    <property type="protein sequence ID" value="CAD6504528.1"/>
    <property type="molecule type" value="Genomic_DNA"/>
</dbReference>
<gene>
    <name evidence="12" type="ORF">BGTH12_LOCUS5886</name>
</gene>
<dbReference type="Pfam" id="PF00704">
    <property type="entry name" value="Glyco_hydro_18"/>
    <property type="match status" value="1"/>
</dbReference>
<dbReference type="InterPro" id="IPR001579">
    <property type="entry name" value="Glyco_hydro_18_chit_AS"/>
</dbReference>
<dbReference type="PROSITE" id="PS51910">
    <property type="entry name" value="GH18_2"/>
    <property type="match status" value="1"/>
</dbReference>
<evidence type="ECO:0000313" key="12">
    <source>
        <dbReference type="EMBL" id="CAD6504528.1"/>
    </source>
</evidence>
<dbReference type="GO" id="GO:0006032">
    <property type="term" value="P:chitin catabolic process"/>
    <property type="evidence" value="ECO:0007669"/>
    <property type="project" value="UniProtKB-KW"/>
</dbReference>
<evidence type="ECO:0000256" key="3">
    <source>
        <dbReference type="ARBA" id="ARBA00022801"/>
    </source>
</evidence>
<dbReference type="InterPro" id="IPR050542">
    <property type="entry name" value="Glycosyl_Hydrlase18_Chitinase"/>
</dbReference>
<accession>A0A9W4D577</accession>
<dbReference type="Proteomes" id="UP000683417">
    <property type="component" value="Unassembled WGS sequence"/>
</dbReference>
<keyword evidence="4" id="KW-0146">Chitin degradation</keyword>
<evidence type="ECO:0000256" key="1">
    <source>
        <dbReference type="ARBA" id="ARBA00000822"/>
    </source>
</evidence>
<dbReference type="GO" id="GO:0008843">
    <property type="term" value="F:endochitinase activity"/>
    <property type="evidence" value="ECO:0007669"/>
    <property type="project" value="UniProtKB-EC"/>
</dbReference>
<comment type="catalytic activity">
    <reaction evidence="1">
        <text>Random endo-hydrolysis of N-acetyl-beta-D-glucosaminide (1-&gt;4)-beta-linkages in chitin and chitodextrins.</text>
        <dbReference type="EC" id="3.2.1.14"/>
    </reaction>
</comment>
<dbReference type="InterPro" id="IPR001223">
    <property type="entry name" value="Glyco_hydro18_cat"/>
</dbReference>
<evidence type="ECO:0000259" key="11">
    <source>
        <dbReference type="PROSITE" id="PS51910"/>
    </source>
</evidence>
<dbReference type="EC" id="3.2.1.14" evidence="2"/>
<proteinExistence type="inferred from homology"/>
<dbReference type="GO" id="GO:0000272">
    <property type="term" value="P:polysaccharide catabolic process"/>
    <property type="evidence" value="ECO:0007669"/>
    <property type="project" value="UniProtKB-KW"/>
</dbReference>
<keyword evidence="5" id="KW-0119">Carbohydrate metabolism</keyword>
<comment type="similarity">
    <text evidence="9">Belongs to the glycosyl hydrolase 18 family.</text>
</comment>
<evidence type="ECO:0000256" key="6">
    <source>
        <dbReference type="ARBA" id="ARBA00023295"/>
    </source>
</evidence>
<organism evidence="12 13">
    <name type="scientific">Blumeria graminis f. sp. triticale</name>
    <dbReference type="NCBI Taxonomy" id="1689686"/>
    <lineage>
        <taxon>Eukaryota</taxon>
        <taxon>Fungi</taxon>
        <taxon>Dikarya</taxon>
        <taxon>Ascomycota</taxon>
        <taxon>Pezizomycotina</taxon>
        <taxon>Leotiomycetes</taxon>
        <taxon>Erysiphales</taxon>
        <taxon>Erysiphaceae</taxon>
        <taxon>Blumeria</taxon>
    </lineage>
</organism>
<evidence type="ECO:0000313" key="13">
    <source>
        <dbReference type="Proteomes" id="UP000683417"/>
    </source>
</evidence>
<feature type="chain" id="PRO_5040750019" description="chitinase" evidence="10">
    <location>
        <begin position="20"/>
        <end position="378"/>
    </location>
</feature>
<keyword evidence="7" id="KW-0624">Polysaccharide degradation</keyword>
<dbReference type="GO" id="GO:0005576">
    <property type="term" value="C:extracellular region"/>
    <property type="evidence" value="ECO:0007669"/>
    <property type="project" value="TreeGrafter"/>
</dbReference>
<keyword evidence="10" id="KW-0732">Signal</keyword>
<name>A0A9W4D577_BLUGR</name>
<dbReference type="AlphaFoldDB" id="A0A9W4D577"/>
<keyword evidence="6 8" id="KW-0326">Glycosidase</keyword>